<keyword evidence="1" id="KW-1133">Transmembrane helix</keyword>
<gene>
    <name evidence="2" type="ORF">Cyrtocomes_00742</name>
</gene>
<accession>A0ABU5L8A8</accession>
<evidence type="ECO:0008006" key="4">
    <source>
        <dbReference type="Google" id="ProtNLM"/>
    </source>
</evidence>
<dbReference type="EMBL" id="JARGYT010000041">
    <property type="protein sequence ID" value="MDZ5762363.1"/>
    <property type="molecule type" value="Genomic_DNA"/>
</dbReference>
<keyword evidence="3" id="KW-1185">Reference proteome</keyword>
<name>A0ABU5L8A8_9RICK</name>
<dbReference type="Proteomes" id="UP001293791">
    <property type="component" value="Unassembled WGS sequence"/>
</dbReference>
<evidence type="ECO:0000256" key="1">
    <source>
        <dbReference type="SAM" id="Phobius"/>
    </source>
</evidence>
<evidence type="ECO:0000313" key="2">
    <source>
        <dbReference type="EMBL" id="MDZ5762363.1"/>
    </source>
</evidence>
<sequence>MENINSDTKINWQEGLKTYYKVITLFILLCIITLFLFLLYRANVDTKIMNDFAVYLKASDLSNAIKAEENINVLDKLSSSKSIAGDFTKIKIASHYFNTSQYNKAAYYYLQQYTNKELAEYAKMMSIISKRKSDKIMANDALEDLSHISAFDSVTSVLRASILISQNRKDEARIILDNSKLAAGGNIHLTHIINLLLTNCV</sequence>
<protein>
    <recommendedName>
        <fullName evidence="4">Tetratricopeptide repeat-like domain-containing protein</fullName>
    </recommendedName>
</protein>
<proteinExistence type="predicted"/>
<dbReference type="RefSeq" id="WP_322497833.1">
    <property type="nucleotide sequence ID" value="NZ_JARGYT010000041.1"/>
</dbReference>
<organism evidence="2 3">
    <name type="scientific">Candidatus Cyrtobacter comes</name>
    <dbReference type="NCBI Taxonomy" id="675776"/>
    <lineage>
        <taxon>Bacteria</taxon>
        <taxon>Pseudomonadati</taxon>
        <taxon>Pseudomonadota</taxon>
        <taxon>Alphaproteobacteria</taxon>
        <taxon>Rickettsiales</taxon>
        <taxon>Candidatus Midichloriaceae</taxon>
        <taxon>Candidatus Cyrtobacter</taxon>
    </lineage>
</organism>
<feature type="transmembrane region" description="Helical" evidence="1">
    <location>
        <begin position="20"/>
        <end position="40"/>
    </location>
</feature>
<keyword evidence="1" id="KW-0812">Transmembrane</keyword>
<keyword evidence="1" id="KW-0472">Membrane</keyword>
<reference evidence="2 3" key="1">
    <citation type="submission" date="2023-02" db="EMBL/GenBank/DDBJ databases">
        <title>Host association and intracellularity evolved multiple times independently in the Rickettsiales.</title>
        <authorList>
            <person name="Castelli M."/>
            <person name="Nardi T."/>
            <person name="Gammuto L."/>
            <person name="Bellinzona G."/>
            <person name="Sabaneyeva E."/>
            <person name="Potekhin A."/>
            <person name="Serra V."/>
            <person name="Petroni G."/>
            <person name="Sassera D."/>
        </authorList>
    </citation>
    <scope>NUCLEOTIDE SEQUENCE [LARGE SCALE GENOMIC DNA]</scope>
    <source>
        <strain evidence="2 3">BOD18</strain>
    </source>
</reference>
<evidence type="ECO:0000313" key="3">
    <source>
        <dbReference type="Proteomes" id="UP001293791"/>
    </source>
</evidence>
<comment type="caution">
    <text evidence="2">The sequence shown here is derived from an EMBL/GenBank/DDBJ whole genome shotgun (WGS) entry which is preliminary data.</text>
</comment>